<dbReference type="AlphaFoldDB" id="A0A182UTD2"/>
<comment type="similarity">
    <text evidence="3">Belongs to the glycosyltransferase 7 family.</text>
</comment>
<comment type="subcellular location">
    <subcellularLocation>
        <location evidence="1">Membrane</location>
        <topology evidence="1">Single-pass type II membrane protein</topology>
    </subcellularLocation>
</comment>
<keyword evidence="9" id="KW-0472">Membrane</keyword>
<dbReference type="VEuPathDB" id="VectorBase:AMEM003297"/>
<dbReference type="UniPathway" id="UPA00378"/>
<feature type="compositionally biased region" description="Low complexity" evidence="11">
    <location>
        <begin position="113"/>
        <end position="123"/>
    </location>
</feature>
<evidence type="ECO:0000256" key="8">
    <source>
        <dbReference type="ARBA" id="ARBA00022989"/>
    </source>
</evidence>
<name>A0A182UTD2_ANOME</name>
<dbReference type="GeneID" id="121591481"/>
<dbReference type="GO" id="GO:0005794">
    <property type="term" value="C:Golgi apparatus"/>
    <property type="evidence" value="ECO:0007669"/>
    <property type="project" value="TreeGrafter"/>
</dbReference>
<protein>
    <submittedName>
        <fullName evidence="14">Uncharacterized protein</fullName>
    </submittedName>
</protein>
<dbReference type="STRING" id="30066.A0A182UTD2"/>
<dbReference type="InterPro" id="IPR027791">
    <property type="entry name" value="Galactosyl_T_C"/>
</dbReference>
<dbReference type="GO" id="GO:0033842">
    <property type="term" value="F:N-acetyl-beta-glucosaminyl-derivative 4-beta-N-acetylgalactosaminyltransferase activity"/>
    <property type="evidence" value="ECO:0007669"/>
    <property type="project" value="TreeGrafter"/>
</dbReference>
<evidence type="ECO:0000256" key="2">
    <source>
        <dbReference type="ARBA" id="ARBA00004922"/>
    </source>
</evidence>
<feature type="region of interest" description="Disordered" evidence="11">
    <location>
        <begin position="234"/>
        <end position="257"/>
    </location>
</feature>
<dbReference type="Proteomes" id="UP000075903">
    <property type="component" value="Unassembled WGS sequence"/>
</dbReference>
<dbReference type="Pfam" id="PF02709">
    <property type="entry name" value="Glyco_transf_7C"/>
    <property type="match status" value="1"/>
</dbReference>
<dbReference type="GO" id="GO:0008378">
    <property type="term" value="F:galactosyltransferase activity"/>
    <property type="evidence" value="ECO:0007669"/>
    <property type="project" value="TreeGrafter"/>
</dbReference>
<proteinExistence type="inferred from homology"/>
<dbReference type="InterPro" id="IPR029044">
    <property type="entry name" value="Nucleotide-diphossugar_trans"/>
</dbReference>
<keyword evidence="15" id="KW-1185">Reference proteome</keyword>
<reference evidence="14" key="1">
    <citation type="submission" date="2020-05" db="UniProtKB">
        <authorList>
            <consortium name="EnsemblMetazoa"/>
        </authorList>
    </citation>
    <scope>IDENTIFICATION</scope>
    <source>
        <strain evidence="14">MAF</strain>
    </source>
</reference>
<keyword evidence="5" id="KW-0808">Transferase</keyword>
<keyword evidence="7" id="KW-0735">Signal-anchor</keyword>
<dbReference type="InterPro" id="IPR003859">
    <property type="entry name" value="Galactosyl_T"/>
</dbReference>
<dbReference type="GO" id="GO:0006688">
    <property type="term" value="P:glycosphingolipid biosynthetic process"/>
    <property type="evidence" value="ECO:0007669"/>
    <property type="project" value="TreeGrafter"/>
</dbReference>
<evidence type="ECO:0000256" key="11">
    <source>
        <dbReference type="SAM" id="MobiDB-lite"/>
    </source>
</evidence>
<dbReference type="Gene3D" id="3.90.550.10">
    <property type="entry name" value="Spore Coat Polysaccharide Biosynthesis Protein SpsA, Chain A"/>
    <property type="match status" value="1"/>
</dbReference>
<evidence type="ECO:0000256" key="9">
    <source>
        <dbReference type="ARBA" id="ARBA00023136"/>
    </source>
</evidence>
<feature type="compositionally biased region" description="Low complexity" evidence="11">
    <location>
        <begin position="245"/>
        <end position="256"/>
    </location>
</feature>
<keyword evidence="8" id="KW-1133">Transmembrane helix</keyword>
<feature type="compositionally biased region" description="Polar residues" evidence="11">
    <location>
        <begin position="59"/>
        <end position="80"/>
    </location>
</feature>
<dbReference type="PANTHER" id="PTHR19300:SF57">
    <property type="entry name" value="BETA-1,4-N-ACETYLGALACTOSAMINYLTRANSFERASE"/>
    <property type="match status" value="1"/>
</dbReference>
<evidence type="ECO:0000256" key="5">
    <source>
        <dbReference type="ARBA" id="ARBA00022679"/>
    </source>
</evidence>
<feature type="domain" description="Galactosyltransferase N-terminal" evidence="13">
    <location>
        <begin position="263"/>
        <end position="396"/>
    </location>
</feature>
<sequence length="529" mass="58816">MAFCNRTLAIKAALGAGFLLILLNLLNSKLDSSSDTNRYSRLKLGVTQWPKRTHGSIESHFSTSTAGNDKNENTNEQYNTDGHPVNYDSPDAPRRDASVPNTPNYPAESPGASQQNQSSSVVNGTSVQHNNLEIQNVIKNLEKQPTNRTATTVSAQYELNSDKINNNFSSIGTPSISSGSLSSHFSSSISIVGNISGQSNVRSEKEIMVKTKKSPAEDANNFSHNASMVTALKQEPLKNEPTQRDTSSNNDNNLSDRFTIDSCPPIPPNLDGPITVDVAFESLSAVESRFADKLQPGGQYAPPDCTARNRVAIIVPYRDREKHLPIFLKNIHALLMKQQLEYGIYIVEQTAGSSFNRAALMNIGFVEAMKQKNWECMVFHDIDLLPMDDRNLYTCPDQPRHMSVAVDTFGFKLPYSTIFGGVSAMTEKQFRMVNGFSNAFWGWGGEDDDMSNRLKHVGFHIARYPVNIARYTMLSHKKEKANPKRYEKLVNGAKRFDSDGLNSLHYQLVNLIRKPLYTWIHADISPDGS</sequence>
<organism evidence="14 15">
    <name type="scientific">Anopheles merus</name>
    <name type="common">Mosquito</name>
    <dbReference type="NCBI Taxonomy" id="30066"/>
    <lineage>
        <taxon>Eukaryota</taxon>
        <taxon>Metazoa</taxon>
        <taxon>Ecdysozoa</taxon>
        <taxon>Arthropoda</taxon>
        <taxon>Hexapoda</taxon>
        <taxon>Insecta</taxon>
        <taxon>Pterygota</taxon>
        <taxon>Neoptera</taxon>
        <taxon>Endopterygota</taxon>
        <taxon>Diptera</taxon>
        <taxon>Nematocera</taxon>
        <taxon>Culicoidea</taxon>
        <taxon>Culicidae</taxon>
        <taxon>Anophelinae</taxon>
        <taxon>Anopheles</taxon>
    </lineage>
</organism>
<dbReference type="Pfam" id="PF13733">
    <property type="entry name" value="Glyco_transf_7N"/>
    <property type="match status" value="1"/>
</dbReference>
<dbReference type="InterPro" id="IPR027995">
    <property type="entry name" value="Galactosyl_T_N"/>
</dbReference>
<keyword evidence="4" id="KW-0328">Glycosyltransferase</keyword>
<accession>A0A182UTD2</accession>
<dbReference type="KEGG" id="amer:121591481"/>
<comment type="pathway">
    <text evidence="2">Protein modification; protein glycosylation.</text>
</comment>
<dbReference type="PANTHER" id="PTHR19300">
    <property type="entry name" value="BETA-1,4-GALACTOSYLTRANSFERASE"/>
    <property type="match status" value="1"/>
</dbReference>
<dbReference type="GO" id="GO:0005975">
    <property type="term" value="P:carbohydrate metabolic process"/>
    <property type="evidence" value="ECO:0007669"/>
    <property type="project" value="InterPro"/>
</dbReference>
<evidence type="ECO:0000256" key="6">
    <source>
        <dbReference type="ARBA" id="ARBA00022692"/>
    </source>
</evidence>
<keyword evidence="6" id="KW-0812">Transmembrane</keyword>
<keyword evidence="10" id="KW-0325">Glycoprotein</keyword>
<evidence type="ECO:0000259" key="12">
    <source>
        <dbReference type="Pfam" id="PF02709"/>
    </source>
</evidence>
<dbReference type="VEuPathDB" id="VectorBase:AMEM21_003483"/>
<dbReference type="GO" id="GO:0016020">
    <property type="term" value="C:membrane"/>
    <property type="evidence" value="ECO:0007669"/>
    <property type="project" value="UniProtKB-SubCell"/>
</dbReference>
<dbReference type="EnsemblMetazoa" id="AMEM003297-RA">
    <property type="protein sequence ID" value="AMEM003297-PA"/>
    <property type="gene ID" value="AMEM003297"/>
</dbReference>
<evidence type="ECO:0000256" key="7">
    <source>
        <dbReference type="ARBA" id="ARBA00022968"/>
    </source>
</evidence>
<feature type="region of interest" description="Disordered" evidence="11">
    <location>
        <begin position="55"/>
        <end position="123"/>
    </location>
</feature>
<dbReference type="CDD" id="cd00899">
    <property type="entry name" value="b4GalT"/>
    <property type="match status" value="1"/>
</dbReference>
<evidence type="ECO:0000313" key="15">
    <source>
        <dbReference type="Proteomes" id="UP000075903"/>
    </source>
</evidence>
<evidence type="ECO:0000259" key="13">
    <source>
        <dbReference type="Pfam" id="PF13733"/>
    </source>
</evidence>
<dbReference type="RefSeq" id="XP_041767955.1">
    <property type="nucleotide sequence ID" value="XM_041912021.1"/>
</dbReference>
<evidence type="ECO:0000256" key="4">
    <source>
        <dbReference type="ARBA" id="ARBA00022676"/>
    </source>
</evidence>
<feature type="domain" description="Galactosyltransferase C-terminal" evidence="12">
    <location>
        <begin position="400"/>
        <end position="477"/>
    </location>
</feature>
<dbReference type="RefSeq" id="XP_041767956.1">
    <property type="nucleotide sequence ID" value="XM_041912022.1"/>
</dbReference>
<dbReference type="SUPFAM" id="SSF53448">
    <property type="entry name" value="Nucleotide-diphospho-sugar transferases"/>
    <property type="match status" value="1"/>
</dbReference>
<evidence type="ECO:0000256" key="10">
    <source>
        <dbReference type="ARBA" id="ARBA00023180"/>
    </source>
</evidence>
<evidence type="ECO:0000256" key="1">
    <source>
        <dbReference type="ARBA" id="ARBA00004606"/>
    </source>
</evidence>
<evidence type="ECO:0000256" key="3">
    <source>
        <dbReference type="ARBA" id="ARBA00005735"/>
    </source>
</evidence>
<evidence type="ECO:0000313" key="14">
    <source>
        <dbReference type="EnsemblMetazoa" id="AMEM003297-PA"/>
    </source>
</evidence>
<dbReference type="PRINTS" id="PR02050">
    <property type="entry name" value="B14GALTRFASE"/>
</dbReference>